<gene>
    <name evidence="1" type="ORF">A3F86_05655</name>
</gene>
<proteinExistence type="predicted"/>
<evidence type="ECO:0000313" key="2">
    <source>
        <dbReference type="Proteomes" id="UP000179095"/>
    </source>
</evidence>
<accession>A0A1F4RLW9</accession>
<dbReference type="AlphaFoldDB" id="A0A1F4RLW9"/>
<dbReference type="EMBL" id="METQ01000035">
    <property type="protein sequence ID" value="OGC09214.1"/>
    <property type="molecule type" value="Genomic_DNA"/>
</dbReference>
<organism evidence="1 2">
    <name type="scientific">candidate division WOR-1 bacterium RIFCSPLOWO2_12_FULL_45_9</name>
    <dbReference type="NCBI Taxonomy" id="1802568"/>
    <lineage>
        <taxon>Bacteria</taxon>
        <taxon>Bacillati</taxon>
        <taxon>Saganbacteria</taxon>
    </lineage>
</organism>
<comment type="caution">
    <text evidence="1">The sequence shown here is derived from an EMBL/GenBank/DDBJ whole genome shotgun (WGS) entry which is preliminary data.</text>
</comment>
<evidence type="ECO:0000313" key="1">
    <source>
        <dbReference type="EMBL" id="OGC09214.1"/>
    </source>
</evidence>
<sequence length="135" mass="15023">MVKKKVKRSVKARKVKKVKAPKEKVLGIVDHYFGNIFVAALKTKVPLKVGDIIHIKGHTTDFVQKIDSMQIEHQSVLKVKKGDEVGFKVRAKVRVGDTVYFAAKNAVVAAPAIKKAIPPPNKTNDPYSDKKFLSF</sequence>
<name>A0A1F4RLW9_UNCSA</name>
<reference evidence="1 2" key="1">
    <citation type="journal article" date="2016" name="Nat. Commun.">
        <title>Thousands of microbial genomes shed light on interconnected biogeochemical processes in an aquifer system.</title>
        <authorList>
            <person name="Anantharaman K."/>
            <person name="Brown C.T."/>
            <person name="Hug L.A."/>
            <person name="Sharon I."/>
            <person name="Castelle C.J."/>
            <person name="Probst A.J."/>
            <person name="Thomas B.C."/>
            <person name="Singh A."/>
            <person name="Wilkins M.J."/>
            <person name="Karaoz U."/>
            <person name="Brodie E.L."/>
            <person name="Williams K.H."/>
            <person name="Hubbard S.S."/>
            <person name="Banfield J.F."/>
        </authorList>
    </citation>
    <scope>NUCLEOTIDE SEQUENCE [LARGE SCALE GENOMIC DNA]</scope>
</reference>
<dbReference type="SUPFAM" id="SSF50447">
    <property type="entry name" value="Translation proteins"/>
    <property type="match status" value="1"/>
</dbReference>
<dbReference type="STRING" id="1802568.A3F86_05655"/>
<evidence type="ECO:0008006" key="3">
    <source>
        <dbReference type="Google" id="ProtNLM"/>
    </source>
</evidence>
<dbReference type="Proteomes" id="UP000179095">
    <property type="component" value="Unassembled WGS sequence"/>
</dbReference>
<dbReference type="InterPro" id="IPR009000">
    <property type="entry name" value="Transl_B-barrel_sf"/>
</dbReference>
<protein>
    <recommendedName>
        <fullName evidence="3">Translation elongation factor-like protein</fullName>
    </recommendedName>
</protein>